<evidence type="ECO:0000313" key="1">
    <source>
        <dbReference type="EMBL" id="CAI9786618.1"/>
    </source>
</evidence>
<dbReference type="Proteomes" id="UP000834106">
    <property type="component" value="Chromosome 22"/>
</dbReference>
<reference evidence="1" key="1">
    <citation type="submission" date="2023-05" db="EMBL/GenBank/DDBJ databases">
        <authorList>
            <person name="Huff M."/>
        </authorList>
    </citation>
    <scope>NUCLEOTIDE SEQUENCE</scope>
</reference>
<evidence type="ECO:0000313" key="2">
    <source>
        <dbReference type="Proteomes" id="UP000834106"/>
    </source>
</evidence>
<accession>A0AAD2AF89</accession>
<name>A0AAD2AF89_9LAMI</name>
<dbReference type="EMBL" id="OU503057">
    <property type="protein sequence ID" value="CAI9786618.1"/>
    <property type="molecule type" value="Genomic_DNA"/>
</dbReference>
<proteinExistence type="predicted"/>
<keyword evidence="2" id="KW-1185">Reference proteome</keyword>
<dbReference type="AlphaFoldDB" id="A0AAD2AF89"/>
<protein>
    <submittedName>
        <fullName evidence="1">Uncharacterized protein</fullName>
    </submittedName>
</protein>
<sequence length="162" mass="17408">MVIDTLFDSTSLLRLYFSPPSILVMVVGGGVDHSSSSPYLTSKNTDLYILGDFLDLLYIVGCCCIPVAKNDLCGTISVDGPFGSFSMESYSIGDKSILKDAGVHDMKDIEALASPPEVKDSIQTQKYKGDVSYFICTRPGRGPVLLTDEAQALLNAETGLPK</sequence>
<gene>
    <name evidence="1" type="ORF">FPE_LOCUS34048</name>
</gene>
<organism evidence="1 2">
    <name type="scientific">Fraxinus pennsylvanica</name>
    <dbReference type="NCBI Taxonomy" id="56036"/>
    <lineage>
        <taxon>Eukaryota</taxon>
        <taxon>Viridiplantae</taxon>
        <taxon>Streptophyta</taxon>
        <taxon>Embryophyta</taxon>
        <taxon>Tracheophyta</taxon>
        <taxon>Spermatophyta</taxon>
        <taxon>Magnoliopsida</taxon>
        <taxon>eudicotyledons</taxon>
        <taxon>Gunneridae</taxon>
        <taxon>Pentapetalae</taxon>
        <taxon>asterids</taxon>
        <taxon>lamiids</taxon>
        <taxon>Lamiales</taxon>
        <taxon>Oleaceae</taxon>
        <taxon>Oleeae</taxon>
        <taxon>Fraxinus</taxon>
    </lineage>
</organism>